<protein>
    <recommendedName>
        <fullName evidence="5">DUS-like FMN-binding domain-containing protein</fullName>
    </recommendedName>
</protein>
<evidence type="ECO:0000256" key="2">
    <source>
        <dbReference type="ARBA" id="ARBA00023027"/>
    </source>
</evidence>
<dbReference type="CDD" id="cd02801">
    <property type="entry name" value="DUS_like_FMN"/>
    <property type="match status" value="1"/>
</dbReference>
<dbReference type="PANTHER" id="PTHR11082:SF5">
    <property type="entry name" value="TRNA-DIHYDROURIDINE(16_17) SYNTHASE [NAD(P)(+)]-LIKE"/>
    <property type="match status" value="1"/>
</dbReference>
<dbReference type="AlphaFoldDB" id="A0A6S8CEI2"/>
<feature type="signal peptide" evidence="4">
    <location>
        <begin position="1"/>
        <end position="21"/>
    </location>
</feature>
<reference evidence="6" key="1">
    <citation type="submission" date="2021-01" db="EMBL/GenBank/DDBJ databases">
        <authorList>
            <person name="Corre E."/>
            <person name="Pelletier E."/>
            <person name="Niang G."/>
            <person name="Scheremetjew M."/>
            <person name="Finn R."/>
            <person name="Kale V."/>
            <person name="Holt S."/>
            <person name="Cochrane G."/>
            <person name="Meng A."/>
            <person name="Brown T."/>
            <person name="Cohen L."/>
        </authorList>
    </citation>
    <scope>NUCLEOTIDE SEQUENCE</scope>
    <source>
        <strain evidence="6">CCMP1510</strain>
    </source>
</reference>
<dbReference type="Pfam" id="PF01207">
    <property type="entry name" value="Dus"/>
    <property type="match status" value="1"/>
</dbReference>
<feature type="domain" description="DUS-like FMN-binding" evidence="5">
    <location>
        <begin position="63"/>
        <end position="297"/>
    </location>
</feature>
<dbReference type="EMBL" id="HBIJ01011811">
    <property type="protein sequence ID" value="CAE0367299.1"/>
    <property type="molecule type" value="Transcribed_RNA"/>
</dbReference>
<name>A0A6S8CEI2_9STRA</name>
<keyword evidence="1" id="KW-0521">NADP</keyword>
<evidence type="ECO:0000256" key="4">
    <source>
        <dbReference type="SAM" id="SignalP"/>
    </source>
</evidence>
<dbReference type="SUPFAM" id="SSF51395">
    <property type="entry name" value="FMN-linked oxidoreductases"/>
    <property type="match status" value="1"/>
</dbReference>
<organism evidence="6">
    <name type="scientific">Aureoumbra lagunensis</name>
    <dbReference type="NCBI Taxonomy" id="44058"/>
    <lineage>
        <taxon>Eukaryota</taxon>
        <taxon>Sar</taxon>
        <taxon>Stramenopiles</taxon>
        <taxon>Ochrophyta</taxon>
        <taxon>Pelagophyceae</taxon>
        <taxon>Pelagomonadales</taxon>
        <taxon>Aureoumbra</taxon>
    </lineage>
</organism>
<dbReference type="Gene3D" id="3.20.20.70">
    <property type="entry name" value="Aldolase class I"/>
    <property type="match status" value="1"/>
</dbReference>
<evidence type="ECO:0000313" key="7">
    <source>
        <dbReference type="EMBL" id="CAE0367300.1"/>
    </source>
</evidence>
<keyword evidence="2" id="KW-0520">NAD</keyword>
<feature type="region of interest" description="Disordered" evidence="3">
    <location>
        <begin position="434"/>
        <end position="472"/>
    </location>
</feature>
<dbReference type="InterPro" id="IPR035587">
    <property type="entry name" value="DUS-like_FMN-bd"/>
</dbReference>
<dbReference type="GO" id="GO:0017150">
    <property type="term" value="F:tRNA dihydrouridine synthase activity"/>
    <property type="evidence" value="ECO:0007669"/>
    <property type="project" value="TreeGrafter"/>
</dbReference>
<evidence type="ECO:0000259" key="5">
    <source>
        <dbReference type="Pfam" id="PF01207"/>
    </source>
</evidence>
<evidence type="ECO:0000313" key="6">
    <source>
        <dbReference type="EMBL" id="CAE0367299.1"/>
    </source>
</evidence>
<sequence>MGYLMALSIVCTMLMISRVLSFVYQQVRPSKSQLNLLLRKGNHFTTDARRWWYEELGSPKFVCAPMVDQSALAFRQLVRRYGVDLAYSPMLNCRVVAQGKAGYLSSQLSTREDDSPLAIQLAGSESDIVKSAVSIILQQAQPCIFDMNLGCPQRIASKGNYGAFLFERDLPAARMVVKTLVEEFNIRVSVKIRLLQDTKATIQACQQLVDVGACLVTVHGRNRLQNKQLCGAADWEAMTQVLNALKSQVPLIANGGVSSRNDAFQLLDLGFDAVMSSEALLDNPALFYNSTHPSRRDLCSEYLDIFQENKDIYNDASPFSFVRAHTFKFLHGSLSAFPEIRNFLAEEASCVDDVRYIIARLDQLDPERKFDLIGSSKQDHPSFDPRLSWYFRYRLDEIVESSSDHSNPLYSRPINIAEEEKDFNVEKVKYKYVHQERRHRHQQDNNNNEKEENNKQQESISASSSSHFSSSS</sequence>
<evidence type="ECO:0000256" key="1">
    <source>
        <dbReference type="ARBA" id="ARBA00022857"/>
    </source>
</evidence>
<proteinExistence type="predicted"/>
<evidence type="ECO:0000256" key="3">
    <source>
        <dbReference type="SAM" id="MobiDB-lite"/>
    </source>
</evidence>
<gene>
    <name evidence="6" type="ORF">ALAG00032_LOCUS8048</name>
    <name evidence="7" type="ORF">ALAG00032_LOCUS8049</name>
</gene>
<dbReference type="InterPro" id="IPR013785">
    <property type="entry name" value="Aldolase_TIM"/>
</dbReference>
<feature type="chain" id="PRO_5035584457" description="DUS-like FMN-binding domain-containing protein" evidence="4">
    <location>
        <begin position="22"/>
        <end position="472"/>
    </location>
</feature>
<keyword evidence="4" id="KW-0732">Signal</keyword>
<dbReference type="PANTHER" id="PTHR11082">
    <property type="entry name" value="TRNA-DIHYDROURIDINE SYNTHASE"/>
    <property type="match status" value="1"/>
</dbReference>
<accession>A0A6S8CEI2</accession>
<dbReference type="EMBL" id="HBIJ01011814">
    <property type="protein sequence ID" value="CAE0367300.1"/>
    <property type="molecule type" value="Transcribed_RNA"/>
</dbReference>
<feature type="compositionally biased region" description="Low complexity" evidence="3">
    <location>
        <begin position="456"/>
        <end position="472"/>
    </location>
</feature>